<reference evidence="2 3" key="1">
    <citation type="submission" date="2017-07" db="EMBL/GenBank/DDBJ databases">
        <title>Leptospira spp. isolated from tropical soils.</title>
        <authorList>
            <person name="Thibeaux R."/>
            <person name="Iraola G."/>
            <person name="Ferres I."/>
            <person name="Bierque E."/>
            <person name="Girault D."/>
            <person name="Soupe-Gilbert M.-E."/>
            <person name="Picardeau M."/>
            <person name="Goarant C."/>
        </authorList>
    </citation>
    <scope>NUCLEOTIDE SEQUENCE [LARGE SCALE GENOMIC DNA]</scope>
    <source>
        <strain evidence="2 3">FH2-B-A1</strain>
    </source>
</reference>
<dbReference type="Proteomes" id="UP000232145">
    <property type="component" value="Unassembled WGS sequence"/>
</dbReference>
<dbReference type="RefSeq" id="WP_100742357.1">
    <property type="nucleotide sequence ID" value="NZ_NPDW01000001.1"/>
</dbReference>
<evidence type="ECO:0000313" key="2">
    <source>
        <dbReference type="EMBL" id="PJZ85458.1"/>
    </source>
</evidence>
<keyword evidence="1" id="KW-0732">Signal</keyword>
<gene>
    <name evidence="2" type="ORF">CH364_04315</name>
</gene>
<feature type="chain" id="PRO_5014637946" description="Lipoprotein" evidence="1">
    <location>
        <begin position="26"/>
        <end position="117"/>
    </location>
</feature>
<protein>
    <recommendedName>
        <fullName evidence="4">Lipoprotein</fullName>
    </recommendedName>
</protein>
<feature type="signal peptide" evidence="1">
    <location>
        <begin position="1"/>
        <end position="25"/>
    </location>
</feature>
<accession>A0A2N0AMB8</accession>
<evidence type="ECO:0000256" key="1">
    <source>
        <dbReference type="SAM" id="SignalP"/>
    </source>
</evidence>
<dbReference type="OrthoDB" id="336572at2"/>
<comment type="caution">
    <text evidence="2">The sequence shown here is derived from an EMBL/GenBank/DDBJ whole genome shotgun (WGS) entry which is preliminary data.</text>
</comment>
<evidence type="ECO:0000313" key="3">
    <source>
        <dbReference type="Proteomes" id="UP000232145"/>
    </source>
</evidence>
<dbReference type="AlphaFoldDB" id="A0A2N0AMB8"/>
<organism evidence="2 3">
    <name type="scientific">Leptospira harrisiae</name>
    <dbReference type="NCBI Taxonomy" id="2023189"/>
    <lineage>
        <taxon>Bacteria</taxon>
        <taxon>Pseudomonadati</taxon>
        <taxon>Spirochaetota</taxon>
        <taxon>Spirochaetia</taxon>
        <taxon>Leptospirales</taxon>
        <taxon>Leptospiraceae</taxon>
        <taxon>Leptospira</taxon>
    </lineage>
</organism>
<proteinExistence type="predicted"/>
<dbReference type="EMBL" id="NPDX01000001">
    <property type="protein sequence ID" value="PJZ85458.1"/>
    <property type="molecule type" value="Genomic_DNA"/>
</dbReference>
<sequence length="117" mass="12947">MRKMSIFFIAILVIAIANCSTPAVKYMSTKPVFTGKNVKYELVNSSVTSTNAVFYIIGIQIGDYKNYSTLLDEAQSKHSCDLAKNVQLNFARNEQAFIATESYSVVAECWKLTSGGK</sequence>
<keyword evidence="3" id="KW-1185">Reference proteome</keyword>
<name>A0A2N0AMB8_9LEPT</name>
<evidence type="ECO:0008006" key="4">
    <source>
        <dbReference type="Google" id="ProtNLM"/>
    </source>
</evidence>